<feature type="coiled-coil region" evidence="1">
    <location>
        <begin position="191"/>
        <end position="225"/>
    </location>
</feature>
<name>K0SPU8_THAOC</name>
<evidence type="ECO:0000256" key="2">
    <source>
        <dbReference type="SAM" id="MobiDB-lite"/>
    </source>
</evidence>
<dbReference type="EMBL" id="AGNL01011548">
    <property type="protein sequence ID" value="EJK68323.1"/>
    <property type="molecule type" value="Genomic_DNA"/>
</dbReference>
<dbReference type="SUPFAM" id="SSF55909">
    <property type="entry name" value="Pentein"/>
    <property type="match status" value="1"/>
</dbReference>
<dbReference type="Proteomes" id="UP000266841">
    <property type="component" value="Unassembled WGS sequence"/>
</dbReference>
<dbReference type="Gene3D" id="3.75.10.10">
    <property type="entry name" value="L-arginine/glycine Amidinotransferase, Chain A"/>
    <property type="match status" value="1"/>
</dbReference>
<dbReference type="OMA" id="CEEMENN"/>
<evidence type="ECO:0000313" key="5">
    <source>
        <dbReference type="Proteomes" id="UP000266841"/>
    </source>
</evidence>
<accession>K0SPU8</accession>
<evidence type="ECO:0000313" key="4">
    <source>
        <dbReference type="EMBL" id="EJK68323.1"/>
    </source>
</evidence>
<feature type="chain" id="PRO_5003837943" evidence="3">
    <location>
        <begin position="23"/>
        <end position="629"/>
    </location>
</feature>
<comment type="caution">
    <text evidence="4">The sequence shown here is derived from an EMBL/GenBank/DDBJ whole genome shotgun (WGS) entry which is preliminary data.</text>
</comment>
<proteinExistence type="predicted"/>
<evidence type="ECO:0000256" key="3">
    <source>
        <dbReference type="SAM" id="SignalP"/>
    </source>
</evidence>
<keyword evidence="1" id="KW-0175">Coiled coil</keyword>
<evidence type="ECO:0000256" key="1">
    <source>
        <dbReference type="SAM" id="Coils"/>
    </source>
</evidence>
<sequence>MRVLPSALAAIFGLTFAVSANGVKTYPRPRGLEADENPGFRHAPSKEDKKFIEEWNKSKGRGKHDIFGPSVVQGLPSYQPYAPGEYEKVDGILLAYDEYEIDVVANIAAAITHPNQSEETRVYMVVFCREEEEEVTEYFHAAGVNMDWVVWVREEHDSVWIRDYGPRFICNPEGIEQLEAMDNDQVEDSPVRRFEDEIRALQQELEQAKAALDQERQTHQKEQRLSAEAIQSNQARIAELENLRLAESEDARAERDVIRGQLEAQTRALKQLEVRRQEDKRSLALANAQVQSLELERQVSVEAIQQNQNEIAELRSEVDASSKEMADERADHEQTRAEANKAQTLLVSLNAQHDERATMLDQAEAAADEARSRLASLNMQFEGCKNKLVRRNEELTQLLAERSKELERAKSEASEETSRLVDAAKAKLDNCKRMLTESTKTFETEKALLVAQVQNLEKKLSEAKSQDQVTLRTKMSDPSEAKLKEELDRVTETLEQTQIEHAKLGDEVQIMSQLVVRDTVEVGDTRLKERIRGELVLHSSSKVQITNPLVLGISDSDNVPKIVGRVSAHASESVASITIDKKSEQHEDIQTRISGGYTLVAVPRKSWKVNRKGRGHTVTIMLVYVFGTE</sequence>
<reference evidence="4 5" key="1">
    <citation type="journal article" date="2012" name="Genome Biol.">
        <title>Genome and low-iron response of an oceanic diatom adapted to chronic iron limitation.</title>
        <authorList>
            <person name="Lommer M."/>
            <person name="Specht M."/>
            <person name="Roy A.S."/>
            <person name="Kraemer L."/>
            <person name="Andreson R."/>
            <person name="Gutowska M.A."/>
            <person name="Wolf J."/>
            <person name="Bergner S.V."/>
            <person name="Schilhabel M.B."/>
            <person name="Klostermeier U.C."/>
            <person name="Beiko R.G."/>
            <person name="Rosenstiel P."/>
            <person name="Hippler M."/>
            <person name="Laroche J."/>
        </authorList>
    </citation>
    <scope>NUCLEOTIDE SEQUENCE [LARGE SCALE GENOMIC DNA]</scope>
    <source>
        <strain evidence="4 5">CCMP1005</strain>
    </source>
</reference>
<feature type="signal peptide" evidence="3">
    <location>
        <begin position="1"/>
        <end position="22"/>
    </location>
</feature>
<protein>
    <submittedName>
        <fullName evidence="4">Uncharacterized protein</fullName>
    </submittedName>
</protein>
<feature type="region of interest" description="Disordered" evidence="2">
    <location>
        <begin position="316"/>
        <end position="337"/>
    </location>
</feature>
<dbReference type="AlphaFoldDB" id="K0SPU8"/>
<gene>
    <name evidence="4" type="ORF">THAOC_10506</name>
</gene>
<keyword evidence="3" id="KW-0732">Signal</keyword>
<keyword evidence="5" id="KW-1185">Reference proteome</keyword>
<organism evidence="4 5">
    <name type="scientific">Thalassiosira oceanica</name>
    <name type="common">Marine diatom</name>
    <dbReference type="NCBI Taxonomy" id="159749"/>
    <lineage>
        <taxon>Eukaryota</taxon>
        <taxon>Sar</taxon>
        <taxon>Stramenopiles</taxon>
        <taxon>Ochrophyta</taxon>
        <taxon>Bacillariophyta</taxon>
        <taxon>Coscinodiscophyceae</taxon>
        <taxon>Thalassiosirophycidae</taxon>
        <taxon>Thalassiosirales</taxon>
        <taxon>Thalassiosiraceae</taxon>
        <taxon>Thalassiosira</taxon>
    </lineage>
</organism>